<evidence type="ECO:0000313" key="3">
    <source>
        <dbReference type="EMBL" id="MQX52963.1"/>
    </source>
</evidence>
<keyword evidence="1" id="KW-0802">TPR repeat</keyword>
<dbReference type="Gene3D" id="1.25.40.10">
    <property type="entry name" value="Tetratricopeptide repeat domain"/>
    <property type="match status" value="2"/>
</dbReference>
<dbReference type="EMBL" id="WIRE01000001">
    <property type="protein sequence ID" value="MQX52963.1"/>
    <property type="molecule type" value="Genomic_DNA"/>
</dbReference>
<dbReference type="AlphaFoldDB" id="A0A6N7LRS0"/>
<feature type="chain" id="PRO_5026847369" evidence="2">
    <location>
        <begin position="19"/>
        <end position="624"/>
    </location>
</feature>
<keyword evidence="2" id="KW-0732">Signal</keyword>
<dbReference type="Proteomes" id="UP000469421">
    <property type="component" value="Unassembled WGS sequence"/>
</dbReference>
<protein>
    <submittedName>
        <fullName evidence="3">Uncharacterized protein</fullName>
    </submittedName>
</protein>
<name>A0A6N7LRS0_9GAMM</name>
<sequence length="624" mass="71336">MRLLLVCLAWLLVSPVQGNPERDSQWHGTAYGEVAFLARQDDYFAALTRALMAVERGEVKQHPADLQALMGEMYAAYGMTEAAERALESTLGARVNEAVIRQAWLQLVLQYYRQRDYESAWRILEKQMRSPAAAWGERYVSLRALTLMRLGRYKEAAECLDVFAREQILPPFLRYNRAVSLLKSGRLAQGEAELERIVGLPADQPGLEGLKDQARLALASHWLNVDQQKQALTLLSSARLEGPFADEAMLLYSRILLNERQTDRALAVLTRLETRAIHSDAVQQALLVLAQVYEQQGNQKAAKTYFEKALRRFASEEAFLKETQAQIASGEWFADVKGEAAWSNSMEPLPVFSTQDINRFSVFYRWFASAEFQRRWIQYHELRRLQNRLDLWAYKMPALTAMAKDRAQQKAVLLPEARGVLEQLSNQGLPQRFDLLESRFEEAVSRQDLLAFASESEKELWQVQQQAQVTIDQWGRFARPDMGEQLAFYRGLLLWEMQENLVSRQQDRRQQLEEIGVLLDENRVLQDRVFLAANQIEQLGEVGQDLVELNARVLELQKQGERLVQRQQLDLQAGASRQVMQLRDKLRQYSAAAHEGLADLVNRSLRATRSSGVSAPAVKTGEEP</sequence>
<proteinExistence type="predicted"/>
<organism evidence="3 4">
    <name type="scientific">Alcanivorax sediminis</name>
    <dbReference type="NCBI Taxonomy" id="2663008"/>
    <lineage>
        <taxon>Bacteria</taxon>
        <taxon>Pseudomonadati</taxon>
        <taxon>Pseudomonadota</taxon>
        <taxon>Gammaproteobacteria</taxon>
        <taxon>Oceanospirillales</taxon>
        <taxon>Alcanivoracaceae</taxon>
        <taxon>Alcanivorax</taxon>
    </lineage>
</organism>
<accession>A0A6N7LRS0</accession>
<feature type="repeat" description="TPR" evidence="1">
    <location>
        <begin position="283"/>
        <end position="316"/>
    </location>
</feature>
<evidence type="ECO:0000256" key="2">
    <source>
        <dbReference type="SAM" id="SignalP"/>
    </source>
</evidence>
<dbReference type="InterPro" id="IPR011990">
    <property type="entry name" value="TPR-like_helical_dom_sf"/>
</dbReference>
<reference evidence="3 4" key="1">
    <citation type="submission" date="2019-10" db="EMBL/GenBank/DDBJ databases">
        <title>Alcanivorax sp.PA15-N-34 draft genome sequence.</title>
        <authorList>
            <person name="Liao X."/>
            <person name="Shao Z."/>
        </authorList>
    </citation>
    <scope>NUCLEOTIDE SEQUENCE [LARGE SCALE GENOMIC DNA]</scope>
    <source>
        <strain evidence="3 4">PA15-N-34</strain>
    </source>
</reference>
<keyword evidence="4" id="KW-1185">Reference proteome</keyword>
<evidence type="ECO:0000256" key="1">
    <source>
        <dbReference type="PROSITE-ProRule" id="PRU00339"/>
    </source>
</evidence>
<gene>
    <name evidence="3" type="ORF">GFN93_06850</name>
</gene>
<dbReference type="SUPFAM" id="SSF81901">
    <property type="entry name" value="HCP-like"/>
    <property type="match status" value="1"/>
</dbReference>
<dbReference type="PROSITE" id="PS50005">
    <property type="entry name" value="TPR"/>
    <property type="match status" value="1"/>
</dbReference>
<feature type="signal peptide" evidence="2">
    <location>
        <begin position="1"/>
        <end position="18"/>
    </location>
</feature>
<evidence type="ECO:0000313" key="4">
    <source>
        <dbReference type="Proteomes" id="UP000469421"/>
    </source>
</evidence>
<dbReference type="SUPFAM" id="SSF48452">
    <property type="entry name" value="TPR-like"/>
    <property type="match status" value="1"/>
</dbReference>
<dbReference type="InterPro" id="IPR019734">
    <property type="entry name" value="TPR_rpt"/>
</dbReference>
<dbReference type="Pfam" id="PF13181">
    <property type="entry name" value="TPR_8"/>
    <property type="match status" value="1"/>
</dbReference>
<comment type="caution">
    <text evidence="3">The sequence shown here is derived from an EMBL/GenBank/DDBJ whole genome shotgun (WGS) entry which is preliminary data.</text>
</comment>